<dbReference type="SUPFAM" id="SSF50386">
    <property type="entry name" value="STI-like"/>
    <property type="match status" value="1"/>
</dbReference>
<protein>
    <submittedName>
        <fullName evidence="4">Uncharacterized protein</fullName>
    </submittedName>
</protein>
<dbReference type="Gene3D" id="2.80.10.50">
    <property type="match status" value="1"/>
</dbReference>
<dbReference type="GO" id="GO:0004866">
    <property type="term" value="F:endopeptidase inhibitor activity"/>
    <property type="evidence" value="ECO:0007669"/>
    <property type="project" value="InterPro"/>
</dbReference>
<comment type="similarity">
    <text evidence="1">Belongs to the protease inhibitor I3 (leguminous Kunitz-type inhibitor) family.</text>
</comment>
<evidence type="ECO:0000256" key="1">
    <source>
        <dbReference type="ARBA" id="ARBA00005440"/>
    </source>
</evidence>
<dbReference type="InterPro" id="IPR002160">
    <property type="entry name" value="Prot_inh_Kunz-lg"/>
</dbReference>
<keyword evidence="3" id="KW-0732">Signal</keyword>
<gene>
    <name evidence="4" type="ORF">RIF29_30865</name>
</gene>
<dbReference type="PRINTS" id="PR00291">
    <property type="entry name" value="KUNITZINHBTR"/>
</dbReference>
<accession>A0AAN9HX83</accession>
<dbReference type="PANTHER" id="PTHR33107">
    <property type="entry name" value="KUNITZ TRYPSIN INHIBITOR 2"/>
    <property type="match status" value="1"/>
</dbReference>
<evidence type="ECO:0000313" key="4">
    <source>
        <dbReference type="EMBL" id="KAK7257124.1"/>
    </source>
</evidence>
<feature type="signal peptide" evidence="3">
    <location>
        <begin position="1"/>
        <end position="26"/>
    </location>
</feature>
<evidence type="ECO:0000256" key="3">
    <source>
        <dbReference type="SAM" id="SignalP"/>
    </source>
</evidence>
<keyword evidence="5" id="KW-1185">Reference proteome</keyword>
<proteinExistence type="inferred from homology"/>
<dbReference type="Proteomes" id="UP001372338">
    <property type="component" value="Unassembled WGS sequence"/>
</dbReference>
<evidence type="ECO:0000313" key="5">
    <source>
        <dbReference type="Proteomes" id="UP001372338"/>
    </source>
</evidence>
<organism evidence="4 5">
    <name type="scientific">Crotalaria pallida</name>
    <name type="common">Smooth rattlebox</name>
    <name type="synonym">Crotalaria striata</name>
    <dbReference type="NCBI Taxonomy" id="3830"/>
    <lineage>
        <taxon>Eukaryota</taxon>
        <taxon>Viridiplantae</taxon>
        <taxon>Streptophyta</taxon>
        <taxon>Embryophyta</taxon>
        <taxon>Tracheophyta</taxon>
        <taxon>Spermatophyta</taxon>
        <taxon>Magnoliopsida</taxon>
        <taxon>eudicotyledons</taxon>
        <taxon>Gunneridae</taxon>
        <taxon>Pentapetalae</taxon>
        <taxon>rosids</taxon>
        <taxon>fabids</taxon>
        <taxon>Fabales</taxon>
        <taxon>Fabaceae</taxon>
        <taxon>Papilionoideae</taxon>
        <taxon>50 kb inversion clade</taxon>
        <taxon>genistoids sensu lato</taxon>
        <taxon>core genistoids</taxon>
        <taxon>Crotalarieae</taxon>
        <taxon>Crotalaria</taxon>
    </lineage>
</organism>
<comment type="caution">
    <text evidence="4">The sequence shown here is derived from an EMBL/GenBank/DDBJ whole genome shotgun (WGS) entry which is preliminary data.</text>
</comment>
<dbReference type="EMBL" id="JAYWIO010000006">
    <property type="protein sequence ID" value="KAK7257124.1"/>
    <property type="molecule type" value="Genomic_DNA"/>
</dbReference>
<dbReference type="AlphaFoldDB" id="A0AAN9HX83"/>
<reference evidence="4 5" key="1">
    <citation type="submission" date="2024-01" db="EMBL/GenBank/DDBJ databases">
        <title>The genomes of 5 underutilized Papilionoideae crops provide insights into root nodulation and disease resistanc.</title>
        <authorList>
            <person name="Yuan L."/>
        </authorList>
    </citation>
    <scope>NUCLEOTIDE SEQUENCE [LARGE SCALE GENOMIC DNA]</scope>
    <source>
        <strain evidence="4">ZHUSHIDOU_FW_LH</strain>
        <tissue evidence="4">Leaf</tissue>
    </source>
</reference>
<dbReference type="CDD" id="cd23367">
    <property type="entry name" value="beta-trefoil_STI_KPI104-like"/>
    <property type="match status" value="1"/>
</dbReference>
<dbReference type="PROSITE" id="PS00283">
    <property type="entry name" value="SOYBEAN_KUNITZ"/>
    <property type="match status" value="1"/>
</dbReference>
<dbReference type="InterPro" id="IPR011065">
    <property type="entry name" value="Kunitz_inhibitor_STI-like_sf"/>
</dbReference>
<dbReference type="Pfam" id="PF00197">
    <property type="entry name" value="Kunitz_legume"/>
    <property type="match status" value="1"/>
</dbReference>
<keyword evidence="2" id="KW-1015">Disulfide bond</keyword>
<evidence type="ECO:0000256" key="2">
    <source>
        <dbReference type="ARBA" id="ARBA00023157"/>
    </source>
</evidence>
<feature type="chain" id="PRO_5043037852" evidence="3">
    <location>
        <begin position="27"/>
        <end position="207"/>
    </location>
</feature>
<name>A0AAN9HX83_CROPI</name>
<dbReference type="SMART" id="SM00452">
    <property type="entry name" value="STI"/>
    <property type="match status" value="1"/>
</dbReference>
<dbReference type="PANTHER" id="PTHR33107:SF81">
    <property type="entry name" value="TRYPSIN INHIBITOR A"/>
    <property type="match status" value="1"/>
</dbReference>
<sequence length="207" mass="22515">MSIRFIFVSLTLLAVCLSLTTPPALSQSVLDTNGNPLKRGTNYYIKPAITDNGGRFTLINRNGSCPLYVGLENTDLPKGLPVTFTPYAKEDNVIKVNRDFKVSFSASTICVQSTEWLLGQNDTKSGRRVIITGKGEGRGFGNYFRIVEGKNAGIYNIQWCPTEVCPTCRFICGTASGLREGGGQKDPNSKILLALDGGVLPVQFIKK</sequence>